<dbReference type="SUPFAM" id="SSF46785">
    <property type="entry name" value="Winged helix' DNA-binding domain"/>
    <property type="match status" value="1"/>
</dbReference>
<name>A0A4R8WCH3_9MICO</name>
<dbReference type="InterPro" id="IPR036388">
    <property type="entry name" value="WH-like_DNA-bd_sf"/>
</dbReference>
<comment type="caution">
    <text evidence="3">The sequence shown here is derived from an EMBL/GenBank/DDBJ whole genome shotgun (WGS) entry which is preliminary data.</text>
</comment>
<feature type="domain" description="Transcription regulator PadR N-terminal" evidence="1">
    <location>
        <begin position="7"/>
        <end position="79"/>
    </location>
</feature>
<dbReference type="Gene3D" id="6.10.140.190">
    <property type="match status" value="1"/>
</dbReference>
<sequence length="174" mass="19046">MSLKFAILGVLELKPHTGYDLKKTIEASVAHFWSADQSQIYRTLALLVADGLAEVEVIIQDGRPDRRLHRITPTGLTALHGWLASPLPPETPHDAFLVRVFFVGELGIPAATALLQSRRAEADAVLFRLTALVGQDSGEPVDLAQKLRRATLRNGIRHAEAELAWLAETVEALS</sequence>
<evidence type="ECO:0000313" key="3">
    <source>
        <dbReference type="EMBL" id="TFC06781.1"/>
    </source>
</evidence>
<evidence type="ECO:0000313" key="4">
    <source>
        <dbReference type="Proteomes" id="UP000297643"/>
    </source>
</evidence>
<dbReference type="InterPro" id="IPR018309">
    <property type="entry name" value="Tscrpt_reg_PadR_C"/>
</dbReference>
<protein>
    <submittedName>
        <fullName evidence="3">PadR family transcriptional regulator</fullName>
    </submittedName>
</protein>
<reference evidence="3 4" key="1">
    <citation type="submission" date="2019-03" db="EMBL/GenBank/DDBJ databases">
        <title>Genomics of glacier-inhabiting Cryobacterium strains.</title>
        <authorList>
            <person name="Liu Q."/>
            <person name="Xin Y.-H."/>
        </authorList>
    </citation>
    <scope>NUCLEOTIDE SEQUENCE [LARGE SCALE GENOMIC DNA]</scope>
    <source>
        <strain evidence="3 4">RHLT2-21</strain>
    </source>
</reference>
<dbReference type="InterPro" id="IPR005149">
    <property type="entry name" value="Tscrpt_reg_PadR_N"/>
</dbReference>
<dbReference type="RefSeq" id="WP_134507055.1">
    <property type="nucleotide sequence ID" value="NZ_SOFM01000009.1"/>
</dbReference>
<organism evidence="3 4">
    <name type="scientific">Cryobacterium mannosilyticum</name>
    <dbReference type="NCBI Taxonomy" id="1259190"/>
    <lineage>
        <taxon>Bacteria</taxon>
        <taxon>Bacillati</taxon>
        <taxon>Actinomycetota</taxon>
        <taxon>Actinomycetes</taxon>
        <taxon>Micrococcales</taxon>
        <taxon>Microbacteriaceae</taxon>
        <taxon>Cryobacterium</taxon>
    </lineage>
</organism>
<dbReference type="AlphaFoldDB" id="A0A4R8WCH3"/>
<dbReference type="Pfam" id="PF03551">
    <property type="entry name" value="PadR"/>
    <property type="match status" value="1"/>
</dbReference>
<accession>A0A4R8WCH3</accession>
<dbReference type="EMBL" id="SOFM01000009">
    <property type="protein sequence ID" value="TFC06781.1"/>
    <property type="molecule type" value="Genomic_DNA"/>
</dbReference>
<gene>
    <name evidence="3" type="ORF">E3O32_03490</name>
</gene>
<feature type="domain" description="Transcription regulator PadR C-terminal" evidence="2">
    <location>
        <begin position="94"/>
        <end position="173"/>
    </location>
</feature>
<dbReference type="Pfam" id="PF10400">
    <property type="entry name" value="Vir_act_alpha_C"/>
    <property type="match status" value="1"/>
</dbReference>
<dbReference type="InterPro" id="IPR036390">
    <property type="entry name" value="WH_DNA-bd_sf"/>
</dbReference>
<evidence type="ECO:0000259" key="2">
    <source>
        <dbReference type="Pfam" id="PF10400"/>
    </source>
</evidence>
<keyword evidence="4" id="KW-1185">Reference proteome</keyword>
<proteinExistence type="predicted"/>
<dbReference type="Proteomes" id="UP000297643">
    <property type="component" value="Unassembled WGS sequence"/>
</dbReference>
<dbReference type="Gene3D" id="1.10.10.10">
    <property type="entry name" value="Winged helix-like DNA-binding domain superfamily/Winged helix DNA-binding domain"/>
    <property type="match status" value="1"/>
</dbReference>
<dbReference type="PANTHER" id="PTHR43252:SF6">
    <property type="entry name" value="NEGATIVE TRANSCRIPTION REGULATOR PADR"/>
    <property type="match status" value="1"/>
</dbReference>
<evidence type="ECO:0000259" key="1">
    <source>
        <dbReference type="Pfam" id="PF03551"/>
    </source>
</evidence>
<dbReference type="PANTHER" id="PTHR43252">
    <property type="entry name" value="TRANSCRIPTIONAL REGULATOR YQJI"/>
    <property type="match status" value="1"/>
</dbReference>